<feature type="domain" description="Transketolase-like pyrimidine-binding" evidence="4">
    <location>
        <begin position="3"/>
        <end position="178"/>
    </location>
</feature>
<dbReference type="Pfam" id="PF02779">
    <property type="entry name" value="Transket_pyr"/>
    <property type="match status" value="1"/>
</dbReference>
<dbReference type="PROSITE" id="PS01295">
    <property type="entry name" value="ISPD"/>
    <property type="match status" value="1"/>
</dbReference>
<dbReference type="FunFam" id="3.40.50.920:FF:000001">
    <property type="entry name" value="Pyruvate dehydrogenase E1 beta subunit"/>
    <property type="match status" value="1"/>
</dbReference>
<evidence type="ECO:0000256" key="3">
    <source>
        <dbReference type="ARBA" id="ARBA00023052"/>
    </source>
</evidence>
<evidence type="ECO:0000256" key="1">
    <source>
        <dbReference type="ARBA" id="ARBA00001964"/>
    </source>
</evidence>
<evidence type="ECO:0000259" key="4">
    <source>
        <dbReference type="SMART" id="SM00861"/>
    </source>
</evidence>
<dbReference type="NCBIfam" id="NF006667">
    <property type="entry name" value="PRK09212.1"/>
    <property type="match status" value="1"/>
</dbReference>
<evidence type="ECO:0000313" key="6">
    <source>
        <dbReference type="Proteomes" id="UP000321805"/>
    </source>
</evidence>
<dbReference type="GO" id="GO:0016491">
    <property type="term" value="F:oxidoreductase activity"/>
    <property type="evidence" value="ECO:0007669"/>
    <property type="project" value="UniProtKB-KW"/>
</dbReference>
<organism evidence="5 6">
    <name type="scientific">Baekduia soli</name>
    <dbReference type="NCBI Taxonomy" id="496014"/>
    <lineage>
        <taxon>Bacteria</taxon>
        <taxon>Bacillati</taxon>
        <taxon>Actinomycetota</taxon>
        <taxon>Thermoleophilia</taxon>
        <taxon>Solirubrobacterales</taxon>
        <taxon>Baekduiaceae</taxon>
        <taxon>Baekduia</taxon>
    </lineage>
</organism>
<protein>
    <submittedName>
        <fullName evidence="5">Alpha-ketoacid dehydrogenase subunit beta</fullName>
    </submittedName>
</protein>
<evidence type="ECO:0000256" key="2">
    <source>
        <dbReference type="ARBA" id="ARBA00023002"/>
    </source>
</evidence>
<dbReference type="CDD" id="cd07036">
    <property type="entry name" value="TPP_PYR_E1-PDHc-beta_like"/>
    <property type="match status" value="1"/>
</dbReference>
<dbReference type="InterPro" id="IPR018294">
    <property type="entry name" value="ISPD_synthase_CS"/>
</dbReference>
<dbReference type="InterPro" id="IPR005475">
    <property type="entry name" value="Transketolase-like_Pyr-bd"/>
</dbReference>
<dbReference type="Proteomes" id="UP000321805">
    <property type="component" value="Chromosome"/>
</dbReference>
<dbReference type="KEGG" id="bsol:FSW04_20515"/>
<dbReference type="RefSeq" id="WP_146922088.1">
    <property type="nucleotide sequence ID" value="NZ_CP042430.1"/>
</dbReference>
<keyword evidence="6" id="KW-1185">Reference proteome</keyword>
<dbReference type="AlphaFoldDB" id="A0A5B8U989"/>
<accession>A0A5B8U989</accession>
<dbReference type="FunFam" id="3.40.50.970:FF:000001">
    <property type="entry name" value="Pyruvate dehydrogenase E1 beta subunit"/>
    <property type="match status" value="1"/>
</dbReference>
<keyword evidence="2" id="KW-0560">Oxidoreductase</keyword>
<dbReference type="PANTHER" id="PTHR43257">
    <property type="entry name" value="PYRUVATE DEHYDROGENASE E1 COMPONENT BETA SUBUNIT"/>
    <property type="match status" value="1"/>
</dbReference>
<dbReference type="Pfam" id="PF02780">
    <property type="entry name" value="Transketolase_C"/>
    <property type="match status" value="1"/>
</dbReference>
<dbReference type="SUPFAM" id="SSF52922">
    <property type="entry name" value="TK C-terminal domain-like"/>
    <property type="match status" value="1"/>
</dbReference>
<keyword evidence="3" id="KW-0786">Thiamine pyrophosphate</keyword>
<sequence>MSAKYWQAINKALHGEMERDPTVVIFGQNVAESGGTFGSTRGLLETFGPDRVRDTPISELASVGAAVGAATMGLRPVIEIVFSDFLLIAADQLVNQAAKLRYFTGGATRVPLVVKTGVGIDGGLGGQHSNSFEALWAHIPGLKVVWPSTPADADGLLRAAIRDPDPVIFFESVGRYAARGPDPTGEPVPIGLARTVTEGDDVTLVTYGTAVDAVAEAAAALAEEGVSAEVLDLRTIQPWDAGTVMESVRRTGRAIVVHDAVRSFGVGAEVAAEISERCFDRLAAPVLRLGAHRVPSPQVRQLEAEILPRAREVVDAARALVRHPARP</sequence>
<proteinExistence type="predicted"/>
<dbReference type="GO" id="GO:0008299">
    <property type="term" value="P:isoprenoid biosynthetic process"/>
    <property type="evidence" value="ECO:0007669"/>
    <property type="project" value="InterPro"/>
</dbReference>
<evidence type="ECO:0000313" key="5">
    <source>
        <dbReference type="EMBL" id="QEC49723.1"/>
    </source>
</evidence>
<dbReference type="GO" id="GO:0000287">
    <property type="term" value="F:magnesium ion binding"/>
    <property type="evidence" value="ECO:0007669"/>
    <property type="project" value="UniProtKB-ARBA"/>
</dbReference>
<dbReference type="InterPro" id="IPR029061">
    <property type="entry name" value="THDP-binding"/>
</dbReference>
<dbReference type="EMBL" id="CP042430">
    <property type="protein sequence ID" value="QEC49723.1"/>
    <property type="molecule type" value="Genomic_DNA"/>
</dbReference>
<dbReference type="InterPro" id="IPR033248">
    <property type="entry name" value="Transketolase_C"/>
</dbReference>
<dbReference type="Gene3D" id="3.40.50.970">
    <property type="match status" value="1"/>
</dbReference>
<name>A0A5B8U989_9ACTN</name>
<dbReference type="Gene3D" id="3.40.50.920">
    <property type="match status" value="1"/>
</dbReference>
<dbReference type="OrthoDB" id="9766715at2"/>
<dbReference type="SUPFAM" id="SSF52518">
    <property type="entry name" value="Thiamin diphosphate-binding fold (THDP-binding)"/>
    <property type="match status" value="1"/>
</dbReference>
<dbReference type="PANTHER" id="PTHR43257:SF2">
    <property type="entry name" value="PYRUVATE DEHYDROGENASE E1 COMPONENT SUBUNIT BETA"/>
    <property type="match status" value="1"/>
</dbReference>
<comment type="cofactor">
    <cofactor evidence="1">
        <name>thiamine diphosphate</name>
        <dbReference type="ChEBI" id="CHEBI:58937"/>
    </cofactor>
</comment>
<reference evidence="5 6" key="1">
    <citation type="journal article" date="2018" name="J. Microbiol.">
        <title>Baekduia soli gen. nov., sp. nov., a novel bacterium isolated from the soil of Baekdu Mountain and proposal of a novel family name, Baekduiaceae fam. nov.</title>
        <authorList>
            <person name="An D.S."/>
            <person name="Siddiqi M.Z."/>
            <person name="Kim K.H."/>
            <person name="Yu H.S."/>
            <person name="Im W.T."/>
        </authorList>
    </citation>
    <scope>NUCLEOTIDE SEQUENCE [LARGE SCALE GENOMIC DNA]</scope>
    <source>
        <strain evidence="5 6">BR7-21</strain>
    </source>
</reference>
<dbReference type="SMART" id="SM00861">
    <property type="entry name" value="Transket_pyr"/>
    <property type="match status" value="1"/>
</dbReference>
<gene>
    <name evidence="5" type="ORF">FSW04_20515</name>
</gene>
<dbReference type="InterPro" id="IPR009014">
    <property type="entry name" value="Transketo_C/PFOR_II"/>
</dbReference>